<accession>A0A850NXP2</accession>
<dbReference type="InterPro" id="IPR029069">
    <property type="entry name" value="HotDog_dom_sf"/>
</dbReference>
<keyword evidence="6" id="KW-1185">Reference proteome</keyword>
<dbReference type="EMBL" id="JABXXQ010000408">
    <property type="protein sequence ID" value="NVN31548.1"/>
    <property type="molecule type" value="Genomic_DNA"/>
</dbReference>
<evidence type="ECO:0000313" key="7">
    <source>
        <dbReference type="Proteomes" id="UP000565205"/>
    </source>
</evidence>
<evidence type="ECO:0000313" key="5">
    <source>
        <dbReference type="EMBL" id="NVN31548.1"/>
    </source>
</evidence>
<dbReference type="NCBIfam" id="TIGR00051">
    <property type="entry name" value="YbgC/FadM family acyl-CoA thioesterase"/>
    <property type="match status" value="1"/>
</dbReference>
<dbReference type="RefSeq" id="WP_176625935.1">
    <property type="nucleotide sequence ID" value="NZ_JABXXQ010000408.1"/>
</dbReference>
<dbReference type="PANTHER" id="PTHR31793">
    <property type="entry name" value="4-HYDROXYBENZOYL-COA THIOESTERASE FAMILY MEMBER"/>
    <property type="match status" value="1"/>
</dbReference>
<dbReference type="EC" id="3.1.2.-" evidence="4 5"/>
<dbReference type="PIRSF" id="PIRSF003230">
    <property type="entry name" value="YbgC"/>
    <property type="match status" value="1"/>
</dbReference>
<evidence type="ECO:0000313" key="6">
    <source>
        <dbReference type="Proteomes" id="UP000557688"/>
    </source>
</evidence>
<dbReference type="InterPro" id="IPR006683">
    <property type="entry name" value="Thioestr_dom"/>
</dbReference>
<dbReference type="Pfam" id="PF03061">
    <property type="entry name" value="4HBT"/>
    <property type="match status" value="1"/>
</dbReference>
<comment type="similarity">
    <text evidence="1">Belongs to the 4-hydroxybenzoyl-CoA thioesterase family.</text>
</comment>
<feature type="domain" description="Thioesterase" evidence="3">
    <location>
        <begin position="20"/>
        <end position="100"/>
    </location>
</feature>
<keyword evidence="2 5" id="KW-0378">Hydrolase</keyword>
<evidence type="ECO:0000256" key="2">
    <source>
        <dbReference type="ARBA" id="ARBA00022801"/>
    </source>
</evidence>
<dbReference type="PANTHER" id="PTHR31793:SF37">
    <property type="entry name" value="ACYL-COA THIOESTER HYDROLASE YBGC"/>
    <property type="match status" value="1"/>
</dbReference>
<dbReference type="EMBL" id="JACHXV010000004">
    <property type="protein sequence ID" value="MBB3173658.1"/>
    <property type="molecule type" value="Genomic_DNA"/>
</dbReference>
<evidence type="ECO:0000256" key="1">
    <source>
        <dbReference type="ARBA" id="ARBA00005953"/>
    </source>
</evidence>
<reference evidence="4 6" key="2">
    <citation type="submission" date="2020-08" db="EMBL/GenBank/DDBJ databases">
        <title>Genomic Encyclopedia of Type Strains, Phase III (KMG-III): the genomes of soil and plant-associated and newly described type strains.</title>
        <authorList>
            <person name="Whitman W."/>
        </authorList>
    </citation>
    <scope>NUCLEOTIDE SEQUENCE [LARGE SCALE GENOMIC DNA]</scope>
    <source>
        <strain evidence="4 6">CECT 8088</strain>
    </source>
</reference>
<dbReference type="Proteomes" id="UP000557688">
    <property type="component" value="Unassembled WGS sequence"/>
</dbReference>
<reference evidence="5 7" key="1">
    <citation type="submission" date="2020-06" db="EMBL/GenBank/DDBJ databases">
        <title>Description of novel acetic acid bacteria.</title>
        <authorList>
            <person name="Sombolestani A."/>
        </authorList>
    </citation>
    <scope>NUCLEOTIDE SEQUENCE [LARGE SCALE GENOMIC DNA]</scope>
    <source>
        <strain evidence="5 7">LMG 26838</strain>
    </source>
</reference>
<evidence type="ECO:0000259" key="3">
    <source>
        <dbReference type="Pfam" id="PF03061"/>
    </source>
</evidence>
<dbReference type="SUPFAM" id="SSF54637">
    <property type="entry name" value="Thioesterase/thiol ester dehydrase-isomerase"/>
    <property type="match status" value="1"/>
</dbReference>
<protein>
    <submittedName>
        <fullName evidence="4">Acyl-CoA thioester hydrolase</fullName>
    </submittedName>
    <submittedName>
        <fullName evidence="5">YbgC/FadM family acyl-CoA thioesterase</fullName>
        <ecNumber evidence="4 5">3.1.2.-</ecNumber>
    </submittedName>
</protein>
<organism evidence="5 7">
    <name type="scientific">Endobacter medicaginis</name>
    <dbReference type="NCBI Taxonomy" id="1181271"/>
    <lineage>
        <taxon>Bacteria</taxon>
        <taxon>Pseudomonadati</taxon>
        <taxon>Pseudomonadota</taxon>
        <taxon>Alphaproteobacteria</taxon>
        <taxon>Acetobacterales</taxon>
        <taxon>Acetobacteraceae</taxon>
        <taxon>Endobacter</taxon>
    </lineage>
</organism>
<gene>
    <name evidence="4" type="ORF">FHR90_001481</name>
    <name evidence="5" type="ORF">HUK83_14565</name>
</gene>
<name>A0A850NXP2_9PROT</name>
<proteinExistence type="inferred from homology"/>
<sequence length="137" mass="15217">MPRHHRATYRVYYEDTDALGVMYYAQYLAYAERGRTEALRTEGASVAEMVRLHGCGFVVRHVSLDCLKPVVLDDLITVVSGVTALGGATVKLNQILERDGVAVARLEVTLACVRPNGSPTRIPQRWREVLEGMRSGE</sequence>
<dbReference type="Proteomes" id="UP000565205">
    <property type="component" value="Unassembled WGS sequence"/>
</dbReference>
<comment type="caution">
    <text evidence="5">The sequence shown here is derived from an EMBL/GenBank/DDBJ whole genome shotgun (WGS) entry which is preliminary data.</text>
</comment>
<dbReference type="InterPro" id="IPR050563">
    <property type="entry name" value="4-hydroxybenzoyl-CoA_TE"/>
</dbReference>
<dbReference type="AlphaFoldDB" id="A0A850NXP2"/>
<dbReference type="Gene3D" id="3.10.129.10">
    <property type="entry name" value="Hotdog Thioesterase"/>
    <property type="match status" value="1"/>
</dbReference>
<evidence type="ECO:0000313" key="4">
    <source>
        <dbReference type="EMBL" id="MBB3173658.1"/>
    </source>
</evidence>
<dbReference type="CDD" id="cd00586">
    <property type="entry name" value="4HBT"/>
    <property type="match status" value="1"/>
</dbReference>
<dbReference type="GO" id="GO:0047617">
    <property type="term" value="F:fatty acyl-CoA hydrolase activity"/>
    <property type="evidence" value="ECO:0007669"/>
    <property type="project" value="TreeGrafter"/>
</dbReference>
<dbReference type="InterPro" id="IPR006684">
    <property type="entry name" value="YbgC/YbaW"/>
</dbReference>